<organism evidence="4 5">
    <name type="scientific">Cinchona calisaya</name>
    <dbReference type="NCBI Taxonomy" id="153742"/>
    <lineage>
        <taxon>Eukaryota</taxon>
        <taxon>Viridiplantae</taxon>
        <taxon>Streptophyta</taxon>
        <taxon>Embryophyta</taxon>
        <taxon>Tracheophyta</taxon>
        <taxon>Spermatophyta</taxon>
        <taxon>Magnoliopsida</taxon>
        <taxon>eudicotyledons</taxon>
        <taxon>Gunneridae</taxon>
        <taxon>Pentapetalae</taxon>
        <taxon>asterids</taxon>
        <taxon>lamiids</taxon>
        <taxon>Gentianales</taxon>
        <taxon>Rubiaceae</taxon>
        <taxon>Cinchonoideae</taxon>
        <taxon>Cinchoneae</taxon>
        <taxon>Cinchona</taxon>
    </lineage>
</organism>
<accession>A0ABD2ZZK4</accession>
<keyword evidence="2 3" id="KW-0802">TPR repeat</keyword>
<name>A0ABD2ZZK4_9GENT</name>
<evidence type="ECO:0000256" key="1">
    <source>
        <dbReference type="ARBA" id="ARBA00022737"/>
    </source>
</evidence>
<dbReference type="Gene3D" id="1.25.40.10">
    <property type="entry name" value="Tetratricopeptide repeat domain"/>
    <property type="match status" value="2"/>
</dbReference>
<reference evidence="4 5" key="1">
    <citation type="submission" date="2024-11" db="EMBL/GenBank/DDBJ databases">
        <title>A near-complete genome assembly of Cinchona calisaya.</title>
        <authorList>
            <person name="Lian D.C."/>
            <person name="Zhao X.W."/>
            <person name="Wei L."/>
        </authorList>
    </citation>
    <scope>NUCLEOTIDE SEQUENCE [LARGE SCALE GENOMIC DNA]</scope>
    <source>
        <tissue evidence="4">Nenye</tissue>
    </source>
</reference>
<gene>
    <name evidence="4" type="ORF">ACH5RR_017257</name>
</gene>
<dbReference type="EMBL" id="JBJUIK010000007">
    <property type="protein sequence ID" value="KAL3524423.1"/>
    <property type="molecule type" value="Genomic_DNA"/>
</dbReference>
<dbReference type="SUPFAM" id="SSF48452">
    <property type="entry name" value="TPR-like"/>
    <property type="match status" value="2"/>
</dbReference>
<dbReference type="PANTHER" id="PTHR45641">
    <property type="entry name" value="TETRATRICOPEPTIDE REPEAT PROTEIN (AFU_ORTHOLOGUE AFUA_6G03870)"/>
    <property type="match status" value="1"/>
</dbReference>
<keyword evidence="5" id="KW-1185">Reference proteome</keyword>
<sequence length="582" mass="64904">MAAASLLFCSTSSLTPTTNFCRKNSVYLNTHLDQLRKGIMSFAVHLPCQICNFKIYTVTNGASSGLHCKRLASTGTVEVDGRSQDDEFTFDLSNSQRSKKLSDSSSNLLGSTHGLERQLDSLFNEVRTLIRSGKKYEAFDLLQANYLSVKEHMDAGARGMEEAAILDVIALGYMALGETRIVGSVLDRLKKVANGLKDDEPLLDSILLHMGNMYEKLEKFELAINQYGRALNIIERKYGNSSPFLVTPLLGMAKVLSSIGRVTEAIETYHLAIKILESGKGLVCGELELPLISLSNLLLEEGRASEAENVFKRILDLCIKLYGEKDGRVGMAMCSLARVKCATGDIDEAIALYQDAFRVLKDSKSIASNDELMEKMRIDLAELLHVAGRGEEGRALLEECLLITEKYQGKDHPSCVIHLMNLAASYSQSKNFGDAERLLKKSLQIMMNTVPPDDQSISFPMLHLAVTLYKLNRDEEAEKFALNSLHIREKAFGAESLPVGEALDCLVSIQSRLGRNDKELLKLLERVLKIQELAFGNDSKEVVETLKKVIHYMDKLGMRSDKLPLQRRLSTLRNKFKQMVKY</sequence>
<proteinExistence type="predicted"/>
<dbReference type="PROSITE" id="PS50005">
    <property type="entry name" value="TPR"/>
    <property type="match status" value="1"/>
</dbReference>
<dbReference type="Pfam" id="PF13424">
    <property type="entry name" value="TPR_12"/>
    <property type="match status" value="3"/>
</dbReference>
<comment type="caution">
    <text evidence="4">The sequence shown here is derived from an EMBL/GenBank/DDBJ whole genome shotgun (WGS) entry which is preliminary data.</text>
</comment>
<evidence type="ECO:0000256" key="3">
    <source>
        <dbReference type="PROSITE-ProRule" id="PRU00339"/>
    </source>
</evidence>
<evidence type="ECO:0000256" key="2">
    <source>
        <dbReference type="ARBA" id="ARBA00022803"/>
    </source>
</evidence>
<dbReference type="Proteomes" id="UP001630127">
    <property type="component" value="Unassembled WGS sequence"/>
</dbReference>
<dbReference type="InterPro" id="IPR011990">
    <property type="entry name" value="TPR-like_helical_dom_sf"/>
</dbReference>
<feature type="repeat" description="TPR" evidence="3">
    <location>
        <begin position="204"/>
        <end position="237"/>
    </location>
</feature>
<protein>
    <recommendedName>
        <fullName evidence="6">Nephrocystin-3</fullName>
    </recommendedName>
</protein>
<dbReference type="SMART" id="SM00028">
    <property type="entry name" value="TPR"/>
    <property type="match status" value="5"/>
</dbReference>
<dbReference type="AlphaFoldDB" id="A0ABD2ZZK4"/>
<evidence type="ECO:0000313" key="4">
    <source>
        <dbReference type="EMBL" id="KAL3524423.1"/>
    </source>
</evidence>
<evidence type="ECO:0000313" key="5">
    <source>
        <dbReference type="Proteomes" id="UP001630127"/>
    </source>
</evidence>
<evidence type="ECO:0008006" key="6">
    <source>
        <dbReference type="Google" id="ProtNLM"/>
    </source>
</evidence>
<dbReference type="Pfam" id="PF13374">
    <property type="entry name" value="TPR_10"/>
    <property type="match status" value="1"/>
</dbReference>
<dbReference type="PANTHER" id="PTHR45641:SF19">
    <property type="entry name" value="NEPHROCYSTIN-3"/>
    <property type="match status" value="1"/>
</dbReference>
<dbReference type="InterPro" id="IPR019734">
    <property type="entry name" value="TPR_rpt"/>
</dbReference>
<keyword evidence="1" id="KW-0677">Repeat</keyword>